<dbReference type="Gene3D" id="3.40.1790.10">
    <property type="entry name" value="Indigoidine synthase domain"/>
    <property type="match status" value="1"/>
</dbReference>
<dbReference type="EMBL" id="CP072649">
    <property type="protein sequence ID" value="QUW04723.1"/>
    <property type="molecule type" value="Genomic_DNA"/>
</dbReference>
<evidence type="ECO:0000256" key="5">
    <source>
        <dbReference type="ARBA" id="ARBA00023295"/>
    </source>
</evidence>
<organism evidence="7 8">
    <name type="scientific">Chloracidobacterium validum</name>
    <dbReference type="NCBI Taxonomy" id="2821543"/>
    <lineage>
        <taxon>Bacteria</taxon>
        <taxon>Pseudomonadati</taxon>
        <taxon>Acidobacteriota</taxon>
        <taxon>Terriglobia</taxon>
        <taxon>Terriglobales</taxon>
        <taxon>Acidobacteriaceae</taxon>
        <taxon>Chloracidobacterium</taxon>
    </lineage>
</organism>
<comment type="catalytic activity">
    <reaction evidence="6">
        <text>D-ribose 5-phosphate + uracil = psi-UMP + H2O</text>
        <dbReference type="Rhea" id="RHEA:18337"/>
        <dbReference type="ChEBI" id="CHEBI:15377"/>
        <dbReference type="ChEBI" id="CHEBI:17568"/>
        <dbReference type="ChEBI" id="CHEBI:58380"/>
        <dbReference type="ChEBI" id="CHEBI:78346"/>
        <dbReference type="EC" id="4.2.1.70"/>
    </reaction>
</comment>
<feature type="binding site" evidence="6">
    <location>
        <position position="143"/>
    </location>
    <ligand>
        <name>Mn(2+)</name>
        <dbReference type="ChEBI" id="CHEBI:29035"/>
    </ligand>
</feature>
<feature type="active site" description="Proton donor" evidence="6">
    <location>
        <position position="26"/>
    </location>
</feature>
<keyword evidence="5 6" id="KW-0326">Glycosidase</keyword>
<proteinExistence type="inferred from homology"/>
<feature type="binding site" evidence="6">
    <location>
        <position position="91"/>
    </location>
    <ligand>
        <name>substrate</name>
    </ligand>
</feature>
<evidence type="ECO:0000256" key="4">
    <source>
        <dbReference type="ARBA" id="ARBA00023239"/>
    </source>
</evidence>
<keyword evidence="4 6" id="KW-0456">Lyase</keyword>
<feature type="binding site" evidence="6">
    <location>
        <position position="111"/>
    </location>
    <ligand>
        <name>substrate</name>
    </ligand>
</feature>
<sequence>MTPVPVEFAPDVAVALAEGRPVVALESAVISHGLPYPVNIETALALEAVVRAGGAVPATIGVSGGAVLVGMDKHLITQFGRATQDGRSVAKLSARDLAAAVALRQDGATTVGATARVAAMAGIEVMATGGIGGVHRGASRTWDISGDLPALARYPVLVVCAGAKAILDIPATLEWLETLGVPVVGWRCREFPAFYTASSGYTLNVTVERLELLAHLWRVERTWQGGGMLVVQPPPEELPDAEMVIQTALAEAEAEGVQGAAVTPFLLSRVCTLSGNKSLDVNVALLKCNASVATLLACELARQREKMI</sequence>
<dbReference type="SUPFAM" id="SSF110581">
    <property type="entry name" value="Indigoidine synthase A-like"/>
    <property type="match status" value="1"/>
</dbReference>
<evidence type="ECO:0000256" key="6">
    <source>
        <dbReference type="HAMAP-Rule" id="MF_01876"/>
    </source>
</evidence>
<comment type="function">
    <text evidence="6">Catalyzes the reversible cleavage of pseudouridine 5'-phosphate (PsiMP) to ribose 5-phosphate and uracil. Functions biologically in the cleavage direction, as part of a pseudouridine degradation pathway.</text>
</comment>
<gene>
    <name evidence="6" type="primary">psuG</name>
    <name evidence="7" type="ORF">J8C06_13215</name>
</gene>
<dbReference type="InterPro" id="IPR022830">
    <property type="entry name" value="Indigdn_synthA-like"/>
</dbReference>
<feature type="active site" description="Nucleophile" evidence="6">
    <location>
        <position position="164"/>
    </location>
</feature>
<evidence type="ECO:0000313" key="7">
    <source>
        <dbReference type="EMBL" id="QUW04723.1"/>
    </source>
</evidence>
<name>A0ABX8BGJ8_9BACT</name>
<reference evidence="7 8" key="1">
    <citation type="submission" date="2021-03" db="EMBL/GenBank/DDBJ databases">
        <title>Genomic and phenotypic characterization of Chloracidobacterium isolates provides evidence for multiple species.</title>
        <authorList>
            <person name="Saini M.K."/>
            <person name="Costas A.M.G."/>
            <person name="Tank M."/>
            <person name="Bryant D.A."/>
        </authorList>
    </citation>
    <scope>NUCLEOTIDE SEQUENCE [LARGE SCALE GENOMIC DNA]</scope>
    <source>
        <strain evidence="7 8">BV2-C</strain>
    </source>
</reference>
<feature type="binding site" evidence="6">
    <location>
        <begin position="145"/>
        <end position="147"/>
    </location>
    <ligand>
        <name>substrate</name>
    </ligand>
</feature>
<dbReference type="InterPro" id="IPR007342">
    <property type="entry name" value="PsuG"/>
</dbReference>
<dbReference type="RefSeq" id="WP_211430612.1">
    <property type="nucleotide sequence ID" value="NZ_CP072649.1"/>
</dbReference>
<dbReference type="GO" id="GO:0016798">
    <property type="term" value="F:hydrolase activity, acting on glycosyl bonds"/>
    <property type="evidence" value="ECO:0007669"/>
    <property type="project" value="UniProtKB-KW"/>
</dbReference>
<dbReference type="HAMAP" id="MF_01876">
    <property type="entry name" value="PsiMP_glycosidase"/>
    <property type="match status" value="1"/>
</dbReference>
<evidence type="ECO:0000313" key="8">
    <source>
        <dbReference type="Proteomes" id="UP000676506"/>
    </source>
</evidence>
<protein>
    <recommendedName>
        <fullName evidence="6">Pseudouridine-5'-phosphate glycosidase</fullName>
        <shortName evidence="6">PsiMP glycosidase</shortName>
        <ecNumber evidence="6">4.2.1.70</ecNumber>
    </recommendedName>
</protein>
<comment type="similarity">
    <text evidence="6">Belongs to the pseudouridine-5'-phosphate glycosidase family.</text>
</comment>
<evidence type="ECO:0000256" key="2">
    <source>
        <dbReference type="ARBA" id="ARBA00022801"/>
    </source>
</evidence>
<keyword evidence="1 6" id="KW-0479">Metal-binding</keyword>
<evidence type="ECO:0000256" key="3">
    <source>
        <dbReference type="ARBA" id="ARBA00023211"/>
    </source>
</evidence>
<dbReference type="PANTHER" id="PTHR42909:SF1">
    <property type="entry name" value="CARBOHYDRATE KINASE PFKB DOMAIN-CONTAINING PROTEIN"/>
    <property type="match status" value="1"/>
</dbReference>
<keyword evidence="8" id="KW-1185">Reference proteome</keyword>
<comment type="cofactor">
    <cofactor evidence="6">
        <name>Mn(2+)</name>
        <dbReference type="ChEBI" id="CHEBI:29035"/>
    </cofactor>
    <text evidence="6">Binds 1 Mn(2+) ion per subunit.</text>
</comment>
<evidence type="ECO:0000256" key="1">
    <source>
        <dbReference type="ARBA" id="ARBA00022723"/>
    </source>
</evidence>
<accession>A0ABX8BGJ8</accession>
<keyword evidence="2 6" id="KW-0378">Hydrolase</keyword>
<dbReference type="Proteomes" id="UP000676506">
    <property type="component" value="Chromosome 2"/>
</dbReference>
<dbReference type="EC" id="4.2.1.70" evidence="6"/>
<dbReference type="PANTHER" id="PTHR42909">
    <property type="entry name" value="ZGC:136858"/>
    <property type="match status" value="1"/>
</dbReference>
<comment type="subunit">
    <text evidence="6">Homotrimer.</text>
</comment>
<dbReference type="Pfam" id="PF04227">
    <property type="entry name" value="Indigoidine_A"/>
    <property type="match status" value="1"/>
</dbReference>
<keyword evidence="3 6" id="KW-0464">Manganese</keyword>